<dbReference type="AlphaFoldDB" id="A0A512IA97"/>
<feature type="active site" description="Proton acceptor" evidence="8">
    <location>
        <position position="376"/>
    </location>
</feature>
<evidence type="ECO:0000256" key="9">
    <source>
        <dbReference type="PIRSR" id="PIRSR001100-2"/>
    </source>
</evidence>
<accession>A0A512IA97</accession>
<dbReference type="Proteomes" id="UP000321103">
    <property type="component" value="Unassembled WGS sequence"/>
</dbReference>
<sequence length="420" mass="44780">MLGRPSFPRPRARVASAAVLAVALGLAVLPAEAGILSGMGLRDDRPSHVQEALRQSAQLEASGDHASAEALRALASTPQAEWMTTGTPGQVRQQVRRAMERAQSTDLPPVLVAYNLPFRDCSQYSSGGSSGVAEYKAWIDGFAEGIRGEAVVVLEPDSLGLIPWYTGAHGEPDACRPAGADPATAAEDRFEMLSYAVDALTTLPDTRVYLDGTNSGWLAVGDAADRLVRAGVERADGFALNVSNFETTEKQLRYGTWISKCIHYGTAVDPGDFAGCGSQYYPATADDVSTWGRTDAWYAEHVDSARNGPSGPGDLARFVVDTSRNGQGPWTPEQSFPDPQPWCNPPGRGLGSPPSTDTGHELADAFLWVKIPGESDGECHRGRGSEVPDPAWGRVAPPAGAWFPEQALDLVENADPPLRR</sequence>
<keyword evidence="14" id="KW-1185">Reference proteome</keyword>
<dbReference type="Gene3D" id="3.20.20.40">
    <property type="entry name" value="1, 4-beta cellobiohydrolase"/>
    <property type="match status" value="1"/>
</dbReference>
<dbReference type="EC" id="3.2.1.-" evidence="12"/>
<keyword evidence="4" id="KW-1015">Disulfide bond</keyword>
<evidence type="ECO:0000256" key="6">
    <source>
        <dbReference type="ARBA" id="ARBA00023295"/>
    </source>
</evidence>
<protein>
    <recommendedName>
        <fullName evidence="12">Glucanase</fullName>
        <ecNumber evidence="12">3.2.1.-</ecNumber>
    </recommendedName>
</protein>
<feature type="binding site" evidence="9">
    <location>
        <position position="370"/>
    </location>
    <ligand>
        <name>substrate</name>
    </ligand>
</feature>
<dbReference type="InterPro" id="IPR001524">
    <property type="entry name" value="Glyco_hydro_6_CS"/>
</dbReference>
<evidence type="ECO:0000256" key="1">
    <source>
        <dbReference type="ARBA" id="ARBA00022729"/>
    </source>
</evidence>
<evidence type="ECO:0000313" key="14">
    <source>
        <dbReference type="Proteomes" id="UP000321103"/>
    </source>
</evidence>
<evidence type="ECO:0000256" key="7">
    <source>
        <dbReference type="ARBA" id="ARBA00023326"/>
    </source>
</evidence>
<dbReference type="PANTHER" id="PTHR34876">
    <property type="match status" value="1"/>
</dbReference>
<dbReference type="PROSITE" id="PS00655">
    <property type="entry name" value="GLYCOSYL_HYDROL_F6_1"/>
    <property type="match status" value="1"/>
</dbReference>
<dbReference type="InterPro" id="IPR016288">
    <property type="entry name" value="Beta_cellobiohydrolase"/>
</dbReference>
<keyword evidence="6 12" id="KW-0326">Glycosidase</keyword>
<name>A0A512IA97_9MICC</name>
<keyword evidence="3 12" id="KW-0136">Cellulose degradation</keyword>
<dbReference type="GO" id="GO:0004553">
    <property type="term" value="F:hydrolase activity, hydrolyzing O-glycosyl compounds"/>
    <property type="evidence" value="ECO:0007669"/>
    <property type="project" value="InterPro"/>
</dbReference>
<proteinExistence type="inferred from homology"/>
<evidence type="ECO:0000256" key="12">
    <source>
        <dbReference type="RuleBase" id="RU361186"/>
    </source>
</evidence>
<dbReference type="InterPro" id="IPR036434">
    <property type="entry name" value="Beta_cellobiohydrolase_sf"/>
</dbReference>
<dbReference type="GO" id="GO:0030245">
    <property type="term" value="P:cellulose catabolic process"/>
    <property type="evidence" value="ECO:0007669"/>
    <property type="project" value="UniProtKB-KW"/>
</dbReference>
<feature type="active site" evidence="10">
    <location>
        <position position="120"/>
    </location>
</feature>
<evidence type="ECO:0000256" key="2">
    <source>
        <dbReference type="ARBA" id="ARBA00022801"/>
    </source>
</evidence>
<feature type="binding site" evidence="9">
    <location>
        <position position="82"/>
    </location>
    <ligand>
        <name>substrate</name>
    </ligand>
</feature>
<feature type="binding site" evidence="9">
    <location>
        <position position="217"/>
    </location>
    <ligand>
        <name>substrate</name>
    </ligand>
</feature>
<feature type="binding site" evidence="9">
    <location>
        <position position="374"/>
    </location>
    <ligand>
        <name>substrate</name>
    </ligand>
</feature>
<dbReference type="SUPFAM" id="SSF51989">
    <property type="entry name" value="Glycosyl hydrolases family 6, cellulases"/>
    <property type="match status" value="1"/>
</dbReference>
<dbReference type="STRING" id="388357.GCA_001580365_03264"/>
<organism evidence="13 14">
    <name type="scientific">Kocuria turfanensis</name>
    <dbReference type="NCBI Taxonomy" id="388357"/>
    <lineage>
        <taxon>Bacteria</taxon>
        <taxon>Bacillati</taxon>
        <taxon>Actinomycetota</taxon>
        <taxon>Actinomycetes</taxon>
        <taxon>Micrococcales</taxon>
        <taxon>Micrococcaceae</taxon>
        <taxon>Kocuria</taxon>
    </lineage>
</organism>
<reference evidence="13 14" key="1">
    <citation type="submission" date="2019-07" db="EMBL/GenBank/DDBJ databases">
        <title>Whole genome shotgun sequence of Kocuria turfanensis NBRC 107627.</title>
        <authorList>
            <person name="Hosoyama A."/>
            <person name="Uohara A."/>
            <person name="Ohji S."/>
            <person name="Ichikawa N."/>
        </authorList>
    </citation>
    <scope>NUCLEOTIDE SEQUENCE [LARGE SCALE GENOMIC DNA]</scope>
    <source>
        <strain evidence="13 14">NBRC 107627</strain>
    </source>
</reference>
<keyword evidence="1" id="KW-0732">Signal</keyword>
<dbReference type="Pfam" id="PF01341">
    <property type="entry name" value="Glyco_hydro_6"/>
    <property type="match status" value="1"/>
</dbReference>
<keyword evidence="7 12" id="KW-0624">Polysaccharide degradation</keyword>
<feature type="binding site" evidence="9">
    <location>
        <position position="244"/>
    </location>
    <ligand>
        <name>substrate</name>
    </ligand>
</feature>
<comment type="caution">
    <text evidence="13">The sequence shown here is derived from an EMBL/GenBank/DDBJ whole genome shotgun (WGS) entry which is preliminary data.</text>
</comment>
<evidence type="ECO:0000256" key="8">
    <source>
        <dbReference type="PIRSR" id="PIRSR001100-1"/>
    </source>
</evidence>
<feature type="active site" description="Proton donor" evidence="8 11">
    <location>
        <position position="157"/>
    </location>
</feature>
<evidence type="ECO:0000256" key="10">
    <source>
        <dbReference type="PROSITE-ProRule" id="PRU10056"/>
    </source>
</evidence>
<dbReference type="PROSITE" id="PS00656">
    <property type="entry name" value="GLYCOSYL_HYDROL_F6_2"/>
    <property type="match status" value="1"/>
</dbReference>
<evidence type="ECO:0000256" key="4">
    <source>
        <dbReference type="ARBA" id="ARBA00023157"/>
    </source>
</evidence>
<feature type="binding site" evidence="9">
    <location>
        <position position="342"/>
    </location>
    <ligand>
        <name>substrate</name>
    </ligand>
</feature>
<comment type="similarity">
    <text evidence="12">Belongs to the glycosyl hydrolase family 6.</text>
</comment>
<evidence type="ECO:0000313" key="13">
    <source>
        <dbReference type="EMBL" id="GEO94622.1"/>
    </source>
</evidence>
<evidence type="ECO:0000256" key="11">
    <source>
        <dbReference type="PROSITE-ProRule" id="PRU10057"/>
    </source>
</evidence>
<evidence type="ECO:0000256" key="3">
    <source>
        <dbReference type="ARBA" id="ARBA00023001"/>
    </source>
</evidence>
<keyword evidence="5 12" id="KW-0119">Carbohydrate metabolism</keyword>
<dbReference type="PANTHER" id="PTHR34876:SF4">
    <property type="entry name" value="1,4-BETA-D-GLUCAN CELLOBIOHYDROLASE C-RELATED"/>
    <property type="match status" value="1"/>
</dbReference>
<dbReference type="PIRSF" id="PIRSF001100">
    <property type="entry name" value="Beta_cellobiohydrolase"/>
    <property type="match status" value="1"/>
</dbReference>
<keyword evidence="2 12" id="KW-0378">Hydrolase</keyword>
<dbReference type="PRINTS" id="PR00733">
    <property type="entry name" value="GLHYDRLASE6"/>
</dbReference>
<dbReference type="EMBL" id="BJZS01000022">
    <property type="protein sequence ID" value="GEO94622.1"/>
    <property type="molecule type" value="Genomic_DNA"/>
</dbReference>
<evidence type="ECO:0000256" key="5">
    <source>
        <dbReference type="ARBA" id="ARBA00023277"/>
    </source>
</evidence>
<gene>
    <name evidence="13" type="ORF">KTU01_07450</name>
</gene>